<dbReference type="EMBL" id="BLAF01000015">
    <property type="protein sequence ID" value="GES20265.1"/>
    <property type="molecule type" value="Genomic_DNA"/>
</dbReference>
<dbReference type="OrthoDB" id="4358143at2"/>
<name>A0A5M3XF99_9ACTN</name>
<protein>
    <submittedName>
        <fullName evidence="2">Uncharacterized protein</fullName>
    </submittedName>
</protein>
<feature type="chain" id="PRO_5024284645" evidence="1">
    <location>
        <begin position="31"/>
        <end position="377"/>
    </location>
</feature>
<accession>A0A5M3XF99</accession>
<dbReference type="AlphaFoldDB" id="A0A5M3XF99"/>
<proteinExistence type="predicted"/>
<keyword evidence="1" id="KW-0732">Signal</keyword>
<evidence type="ECO:0000313" key="3">
    <source>
        <dbReference type="Proteomes" id="UP000377595"/>
    </source>
</evidence>
<comment type="caution">
    <text evidence="2">The sequence shown here is derived from an EMBL/GenBank/DDBJ whole genome shotgun (WGS) entry which is preliminary data.</text>
</comment>
<sequence length="377" mass="38687">MRGHIYFRRAAALAAVLAAGMISVVPGAGADGVDGVDGLPEVMRGDPKDVSNWGTVMALPGCVQSDAWIARLKGLGGAVNTTLFQAHYPEFGQAGKTAGGKALVDLKIPDPNRFTSGISFGQASGFYAKAIGDALPSTEISGDDVATKCAAYAEAGGAMVDVGLPGIPGFSFFSGAANTRGGLINKVNPFRPGTSPSWSELRDSSPLRVHAEGIAVSARSVPGKPIEFAGNFAHGYIASFGKKFIDIPAKWPANFGVEVPTPFGPPLALVTTNEQVTTNTNGTGTLAPGRSTYQHNPIAASGYINAIHVTVLGTNAADLTIGHAAVLNGTPAGPAQPVLLPCVDAPGREATCPTDAQEKTQDTTIIDSIPTTLKPRD</sequence>
<keyword evidence="3" id="KW-1185">Reference proteome</keyword>
<reference evidence="2 3" key="1">
    <citation type="submission" date="2019-10" db="EMBL/GenBank/DDBJ databases">
        <title>Whole genome shotgun sequence of Acrocarpospora pleiomorpha NBRC 16267.</title>
        <authorList>
            <person name="Ichikawa N."/>
            <person name="Kimura A."/>
            <person name="Kitahashi Y."/>
            <person name="Komaki H."/>
            <person name="Oguchi A."/>
        </authorList>
    </citation>
    <scope>NUCLEOTIDE SEQUENCE [LARGE SCALE GENOMIC DNA]</scope>
    <source>
        <strain evidence="2 3">NBRC 16267</strain>
    </source>
</reference>
<organism evidence="2 3">
    <name type="scientific">Acrocarpospora pleiomorpha</name>
    <dbReference type="NCBI Taxonomy" id="90975"/>
    <lineage>
        <taxon>Bacteria</taxon>
        <taxon>Bacillati</taxon>
        <taxon>Actinomycetota</taxon>
        <taxon>Actinomycetes</taxon>
        <taxon>Streptosporangiales</taxon>
        <taxon>Streptosporangiaceae</taxon>
        <taxon>Acrocarpospora</taxon>
    </lineage>
</organism>
<evidence type="ECO:0000256" key="1">
    <source>
        <dbReference type="SAM" id="SignalP"/>
    </source>
</evidence>
<dbReference type="Proteomes" id="UP000377595">
    <property type="component" value="Unassembled WGS sequence"/>
</dbReference>
<evidence type="ECO:0000313" key="2">
    <source>
        <dbReference type="EMBL" id="GES20265.1"/>
    </source>
</evidence>
<gene>
    <name evidence="2" type="ORF">Aple_031610</name>
</gene>
<feature type="signal peptide" evidence="1">
    <location>
        <begin position="1"/>
        <end position="30"/>
    </location>
</feature>
<dbReference type="RefSeq" id="WP_155345302.1">
    <property type="nucleotide sequence ID" value="NZ_BAAAHM010000003.1"/>
</dbReference>